<dbReference type="RefSeq" id="WP_212704677.1">
    <property type="nucleotide sequence ID" value="NZ_CP073581.1"/>
</dbReference>
<keyword evidence="3" id="KW-1185">Reference proteome</keyword>
<dbReference type="InterPro" id="IPR037523">
    <property type="entry name" value="VOC_core"/>
</dbReference>
<dbReference type="Gene3D" id="3.10.180.10">
    <property type="entry name" value="2,3-Dihydroxybiphenyl 1,2-Dioxygenase, domain 1"/>
    <property type="match status" value="1"/>
</dbReference>
<dbReference type="InterPro" id="IPR004360">
    <property type="entry name" value="Glyas_Fos-R_dOase_dom"/>
</dbReference>
<dbReference type="EMBL" id="CP073581">
    <property type="protein sequence ID" value="QUJ76479.1"/>
    <property type="molecule type" value="Genomic_DNA"/>
</dbReference>
<proteinExistence type="predicted"/>
<sequence length="118" mass="12819">MSVLRIVPNIAATDMDNVAAFYRDLLDLETVMQLDFITTLKAPGTCAPQLSIVREGGGGTPVPDLSIEVTDVDETHARAVAMGAQITLPLHDTDWGLRRFFVTDPAGRTLNILSHRSD</sequence>
<dbReference type="AlphaFoldDB" id="A0A975JDI3"/>
<organism evidence="2 3">
    <name type="scientific">Sulfitobacter albidus</name>
    <dbReference type="NCBI Taxonomy" id="2829501"/>
    <lineage>
        <taxon>Bacteria</taxon>
        <taxon>Pseudomonadati</taxon>
        <taxon>Pseudomonadota</taxon>
        <taxon>Alphaproteobacteria</taxon>
        <taxon>Rhodobacterales</taxon>
        <taxon>Roseobacteraceae</taxon>
        <taxon>Sulfitobacter</taxon>
    </lineage>
</organism>
<dbReference type="KEGG" id="sual:KDD17_16645"/>
<gene>
    <name evidence="2" type="ORF">KDD17_16645</name>
</gene>
<evidence type="ECO:0000313" key="3">
    <source>
        <dbReference type="Proteomes" id="UP000683291"/>
    </source>
</evidence>
<dbReference type="SUPFAM" id="SSF54593">
    <property type="entry name" value="Glyoxalase/Bleomycin resistance protein/Dihydroxybiphenyl dioxygenase"/>
    <property type="match status" value="1"/>
</dbReference>
<dbReference type="Pfam" id="PF00903">
    <property type="entry name" value="Glyoxalase"/>
    <property type="match status" value="1"/>
</dbReference>
<evidence type="ECO:0000313" key="2">
    <source>
        <dbReference type="EMBL" id="QUJ76479.1"/>
    </source>
</evidence>
<reference evidence="2" key="1">
    <citation type="submission" date="2021-04" db="EMBL/GenBank/DDBJ databases">
        <title>Complete genome sequence for Sulfitobacter sp. strain JK7-1.</title>
        <authorList>
            <person name="Park S.-J."/>
        </authorList>
    </citation>
    <scope>NUCLEOTIDE SEQUENCE</scope>
    <source>
        <strain evidence="2">JK7-1</strain>
    </source>
</reference>
<accession>A0A975JDI3</accession>
<feature type="domain" description="VOC" evidence="1">
    <location>
        <begin position="2"/>
        <end position="115"/>
    </location>
</feature>
<dbReference type="Proteomes" id="UP000683291">
    <property type="component" value="Chromosome 1"/>
</dbReference>
<evidence type="ECO:0000259" key="1">
    <source>
        <dbReference type="PROSITE" id="PS51819"/>
    </source>
</evidence>
<name>A0A975JDI3_9RHOB</name>
<protein>
    <submittedName>
        <fullName evidence="2">VOC family protein</fullName>
    </submittedName>
</protein>
<dbReference type="PROSITE" id="PS51819">
    <property type="entry name" value="VOC"/>
    <property type="match status" value="1"/>
</dbReference>
<dbReference type="InterPro" id="IPR029068">
    <property type="entry name" value="Glyas_Bleomycin-R_OHBP_Dase"/>
</dbReference>